<evidence type="ECO:0000313" key="2">
    <source>
        <dbReference type="Proteomes" id="UP001163835"/>
    </source>
</evidence>
<name>A0ACC1TTT2_9AGAR</name>
<protein>
    <submittedName>
        <fullName evidence="1">Alpha/beta hydrolase fold-1</fullName>
    </submittedName>
</protein>
<dbReference type="EMBL" id="MU795241">
    <property type="protein sequence ID" value="KAJ3808190.1"/>
    <property type="molecule type" value="Genomic_DNA"/>
</dbReference>
<reference evidence="1" key="1">
    <citation type="submission" date="2022-09" db="EMBL/GenBank/DDBJ databases">
        <title>A Global Phylogenomic Analysis of the Shiitake Genus Lentinula.</title>
        <authorList>
            <consortium name="DOE Joint Genome Institute"/>
            <person name="Sierra-Patev S."/>
            <person name="Min B."/>
            <person name="Naranjo-Ortiz M."/>
            <person name="Looney B."/>
            <person name="Konkel Z."/>
            <person name="Slot J.C."/>
            <person name="Sakamoto Y."/>
            <person name="Steenwyk J.L."/>
            <person name="Rokas A."/>
            <person name="Carro J."/>
            <person name="Camarero S."/>
            <person name="Ferreira P."/>
            <person name="Molpeceres G."/>
            <person name="Ruiz-Duenas F.J."/>
            <person name="Serrano A."/>
            <person name="Henrissat B."/>
            <person name="Drula E."/>
            <person name="Hughes K.W."/>
            <person name="Mata J.L."/>
            <person name="Ishikawa N.K."/>
            <person name="Vargas-Isla R."/>
            <person name="Ushijima S."/>
            <person name="Smith C.A."/>
            <person name="Ahrendt S."/>
            <person name="Andreopoulos W."/>
            <person name="He G."/>
            <person name="Labutti K."/>
            <person name="Lipzen A."/>
            <person name="Ng V."/>
            <person name="Riley R."/>
            <person name="Sandor L."/>
            <person name="Barry K."/>
            <person name="Martinez A.T."/>
            <person name="Xiao Y."/>
            <person name="Gibbons J.G."/>
            <person name="Terashima K."/>
            <person name="Grigoriev I.V."/>
            <person name="Hibbett D.S."/>
        </authorList>
    </citation>
    <scope>NUCLEOTIDE SEQUENCE</scope>
    <source>
        <strain evidence="1">TMI1499</strain>
    </source>
</reference>
<comment type="caution">
    <text evidence="1">The sequence shown here is derived from an EMBL/GenBank/DDBJ whole genome shotgun (WGS) entry which is preliminary data.</text>
</comment>
<dbReference type="Proteomes" id="UP001163835">
    <property type="component" value="Unassembled WGS sequence"/>
</dbReference>
<evidence type="ECO:0000313" key="1">
    <source>
        <dbReference type="EMBL" id="KAJ3808190.1"/>
    </source>
</evidence>
<proteinExistence type="predicted"/>
<accession>A0ACC1TTT2</accession>
<gene>
    <name evidence="1" type="ORF">F5876DRAFT_90174</name>
</gene>
<keyword evidence="1" id="KW-0378">Hydrolase</keyword>
<sequence>MSSPLLSESYVFDPRPYYPLVSTVKRFWDPSWTVDGLTLVFTHGTGFHKEQWEPTIDDLLELIGQQSPNKIKVREIWTIDAPNHGDAAILNEKSLQHGYEVVFQWQEYARSIHAFLTGRGRTLLGNLNLDLDSENRAVMDNFDFSSHTIVGIGHSMGAISFLLSLDFVPSIESLFASMIFVEPMTMEPVSGSKGPAKKLASGSQSRRDIWPSAEEAYKMLKTRRTWQSWDDRVLKLFVETGLRPLPTLNYPDVKDGVTLKCTRDQETATYRDTHGWVTMYRGLPSYVSRVRIHIYYGKIHDYIAGEFKEDVINNAAGGPQNFASVGYIDGVGHTAPQQSPRGVAEKIFEALKTDAQDRNKAQGNLQAKL</sequence>
<keyword evidence="2" id="KW-1185">Reference proteome</keyword>
<organism evidence="1 2">
    <name type="scientific">Lentinula aff. lateritia</name>
    <dbReference type="NCBI Taxonomy" id="2804960"/>
    <lineage>
        <taxon>Eukaryota</taxon>
        <taxon>Fungi</taxon>
        <taxon>Dikarya</taxon>
        <taxon>Basidiomycota</taxon>
        <taxon>Agaricomycotina</taxon>
        <taxon>Agaricomycetes</taxon>
        <taxon>Agaricomycetidae</taxon>
        <taxon>Agaricales</taxon>
        <taxon>Marasmiineae</taxon>
        <taxon>Omphalotaceae</taxon>
        <taxon>Lentinula</taxon>
    </lineage>
</organism>